<evidence type="ECO:0000313" key="4">
    <source>
        <dbReference type="Proteomes" id="UP001203058"/>
    </source>
</evidence>
<proteinExistence type="predicted"/>
<dbReference type="RefSeq" id="WP_241445105.1">
    <property type="nucleotide sequence ID" value="NZ_JAKZHW010000001.1"/>
</dbReference>
<dbReference type="EMBL" id="JAKZHW010000001">
    <property type="protein sequence ID" value="MCH8614648.1"/>
    <property type="molecule type" value="Genomic_DNA"/>
</dbReference>
<feature type="region of interest" description="Disordered" evidence="1">
    <location>
        <begin position="18"/>
        <end position="75"/>
    </location>
</feature>
<evidence type="ECO:0000256" key="1">
    <source>
        <dbReference type="SAM" id="MobiDB-lite"/>
    </source>
</evidence>
<evidence type="ECO:0000313" key="3">
    <source>
        <dbReference type="EMBL" id="MCH8614648.1"/>
    </source>
</evidence>
<feature type="compositionally biased region" description="Polar residues" evidence="1">
    <location>
        <begin position="18"/>
        <end position="28"/>
    </location>
</feature>
<evidence type="ECO:0000256" key="2">
    <source>
        <dbReference type="SAM" id="SignalP"/>
    </source>
</evidence>
<dbReference type="Proteomes" id="UP001203058">
    <property type="component" value="Unassembled WGS sequence"/>
</dbReference>
<protein>
    <recommendedName>
        <fullName evidence="5">Lipoprotein</fullName>
    </recommendedName>
</protein>
<accession>A0ABS9VI70</accession>
<dbReference type="PROSITE" id="PS51257">
    <property type="entry name" value="PROKAR_LIPOPROTEIN"/>
    <property type="match status" value="1"/>
</dbReference>
<reference evidence="3 4" key="1">
    <citation type="submission" date="2022-03" db="EMBL/GenBank/DDBJ databases">
        <authorList>
            <person name="Jo J.-H."/>
            <person name="Im W.-T."/>
        </authorList>
    </citation>
    <scope>NUCLEOTIDE SEQUENCE [LARGE SCALE GENOMIC DNA]</scope>
    <source>
        <strain evidence="3 4">SM33</strain>
    </source>
</reference>
<evidence type="ECO:0008006" key="5">
    <source>
        <dbReference type="Google" id="ProtNLM"/>
    </source>
</evidence>
<feature type="chain" id="PRO_5045052090" description="Lipoprotein" evidence="2">
    <location>
        <begin position="23"/>
        <end position="181"/>
    </location>
</feature>
<name>A0ABS9VI70_9SPHN</name>
<keyword evidence="4" id="KW-1185">Reference proteome</keyword>
<keyword evidence="2" id="KW-0732">Signal</keyword>
<feature type="signal peptide" evidence="2">
    <location>
        <begin position="1"/>
        <end position="22"/>
    </location>
</feature>
<organism evidence="3 4">
    <name type="scientific">Sphingomonas telluris</name>
    <dbReference type="NCBI Taxonomy" id="2907998"/>
    <lineage>
        <taxon>Bacteria</taxon>
        <taxon>Pseudomonadati</taxon>
        <taxon>Pseudomonadota</taxon>
        <taxon>Alphaproteobacteria</taxon>
        <taxon>Sphingomonadales</taxon>
        <taxon>Sphingomonadaceae</taxon>
        <taxon>Sphingomonas</taxon>
    </lineage>
</organism>
<sequence>MKKIAAAVSLSLVAGCSQPASQNVTANTPVDEAPANVAAPQEAPLNPPAPGEPGGLPDDRTPISEGPIDPKSGQGAAQVVQSYFALAESGRAAEANKLWSDGAETLDLGQYKEVHANIGAPGGMEGAAGSSYVDVPVQLYGRKLDGKEFNARGTMTLRRVNDVPGSTDEQRKWHITKIELP</sequence>
<gene>
    <name evidence="3" type="ORF">LZ016_00815</name>
</gene>
<comment type="caution">
    <text evidence="3">The sequence shown here is derived from an EMBL/GenBank/DDBJ whole genome shotgun (WGS) entry which is preliminary data.</text>
</comment>